<sequence>MVKLTADVIEQSPQYTNPLRDREIDLRGCKISVIENLGATLDQFDCIDMSDNDIKKVEGFPLLKRLRMLLLNNNRICRFEENLELVLPQLETLVLTNNNLAELADIDPLSTVSSLTSISLLRNPITNKPNYRSYIIYKLPQVRIIDFQRVRMKEREAAKKLFSGKKGEILKKEIAAKRSKIFEAKDVLATKEDEAFLAEKYKDQEAIKVAISNATTLEEVRKLELLLQQGYVPGKSIVIDSSEELGYGEINEVEMDE</sequence>
<organism evidence="6">
    <name type="scientific">Hydra vulgaris</name>
    <name type="common">Hydra</name>
    <name type="synonym">Hydra attenuata</name>
    <dbReference type="NCBI Taxonomy" id="6087"/>
    <lineage>
        <taxon>Eukaryota</taxon>
        <taxon>Metazoa</taxon>
        <taxon>Cnidaria</taxon>
        <taxon>Hydrozoa</taxon>
        <taxon>Hydroidolina</taxon>
        <taxon>Anthoathecata</taxon>
        <taxon>Aplanulata</taxon>
        <taxon>Hydridae</taxon>
        <taxon>Hydra</taxon>
    </lineage>
</organism>
<dbReference type="InterPro" id="IPR044640">
    <property type="entry name" value="RU2A"/>
</dbReference>
<dbReference type="EMBL" id="HAAD01005210">
    <property type="protein sequence ID" value="CDG71442.1"/>
    <property type="molecule type" value="mRNA"/>
</dbReference>
<dbReference type="FunFam" id="3.80.10.10:FF:000026">
    <property type="entry name" value="U2 small nuclear ribonucleoprotein A"/>
    <property type="match status" value="1"/>
</dbReference>
<evidence type="ECO:0000256" key="1">
    <source>
        <dbReference type="ARBA" id="ARBA00004123"/>
    </source>
</evidence>
<evidence type="ECO:0000256" key="3">
    <source>
        <dbReference type="ARBA" id="ARBA00022737"/>
    </source>
</evidence>
<dbReference type="PANTHER" id="PTHR10552">
    <property type="entry name" value="U2 SMALL NUCLEAR RIBONUCLEOPROTEIN A"/>
    <property type="match status" value="1"/>
</dbReference>
<keyword evidence="2" id="KW-0433">Leucine-rich repeat</keyword>
<keyword evidence="6 8" id="KW-0687">Ribonucleoprotein</keyword>
<evidence type="ECO:0000256" key="2">
    <source>
        <dbReference type="ARBA" id="ARBA00022614"/>
    </source>
</evidence>
<evidence type="ECO:0000313" key="8">
    <source>
        <dbReference type="RefSeq" id="XP_065657220.1"/>
    </source>
</evidence>
<dbReference type="Gene3D" id="3.80.10.10">
    <property type="entry name" value="Ribonuclease Inhibitor"/>
    <property type="match status" value="1"/>
</dbReference>
<evidence type="ECO:0000313" key="7">
    <source>
        <dbReference type="Proteomes" id="UP001652625"/>
    </source>
</evidence>
<accession>T2MHP5</accession>
<dbReference type="OrthoDB" id="433501at2759"/>
<keyword evidence="4" id="KW-0539">Nucleus</keyword>
<dbReference type="GO" id="GO:0005686">
    <property type="term" value="C:U2 snRNP"/>
    <property type="evidence" value="ECO:0007669"/>
    <property type="project" value="TreeGrafter"/>
</dbReference>
<dbReference type="AlphaFoldDB" id="T2MHP5"/>
<dbReference type="GO" id="GO:0000398">
    <property type="term" value="P:mRNA splicing, via spliceosome"/>
    <property type="evidence" value="ECO:0007669"/>
    <property type="project" value="InterPro"/>
</dbReference>
<dbReference type="PROSITE" id="PS51450">
    <property type="entry name" value="LRR"/>
    <property type="match status" value="1"/>
</dbReference>
<dbReference type="SUPFAM" id="SSF52058">
    <property type="entry name" value="L domain-like"/>
    <property type="match status" value="1"/>
</dbReference>
<comment type="similarity">
    <text evidence="5">Belongs to the U2 small nuclear ribonucleoprotein A family.</text>
</comment>
<proteinExistence type="evidence at transcript level"/>
<keyword evidence="3" id="KW-0677">Repeat</keyword>
<keyword evidence="7" id="KW-1185">Reference proteome</keyword>
<dbReference type="PANTHER" id="PTHR10552:SF6">
    <property type="entry name" value="U2 SMALL NUCLEAR RIBONUCLEOPROTEIN A"/>
    <property type="match status" value="1"/>
</dbReference>
<evidence type="ECO:0000256" key="5">
    <source>
        <dbReference type="ARBA" id="ARBA00024196"/>
    </source>
</evidence>
<dbReference type="Proteomes" id="UP001652625">
    <property type="component" value="Chromosome 07"/>
</dbReference>
<dbReference type="InterPro" id="IPR001611">
    <property type="entry name" value="Leu-rich_rpt"/>
</dbReference>
<dbReference type="RefSeq" id="XP_065657220.1">
    <property type="nucleotide sequence ID" value="XM_065801148.1"/>
</dbReference>
<comment type="subcellular location">
    <subcellularLocation>
        <location evidence="1">Nucleus</location>
    </subcellularLocation>
</comment>
<dbReference type="InterPro" id="IPR032675">
    <property type="entry name" value="LRR_dom_sf"/>
</dbReference>
<protein>
    <submittedName>
        <fullName evidence="6 8">U2 small nuclear ribonucleoprotein A</fullName>
    </submittedName>
</protein>
<dbReference type="GO" id="GO:0030620">
    <property type="term" value="F:U2 snRNA binding"/>
    <property type="evidence" value="ECO:0007669"/>
    <property type="project" value="InterPro"/>
</dbReference>
<gene>
    <name evidence="6" type="primary">SNRPA1</name>
    <name evidence="8" type="synonym">LOC100215441</name>
</gene>
<evidence type="ECO:0000313" key="6">
    <source>
        <dbReference type="EMBL" id="CDG71442.1"/>
    </source>
</evidence>
<reference evidence="8" key="2">
    <citation type="submission" date="2025-05" db="UniProtKB">
        <authorList>
            <consortium name="RefSeq"/>
        </authorList>
    </citation>
    <scope>IDENTIFICATION</scope>
</reference>
<name>T2MHP5_HYDVU</name>
<reference evidence="6" key="1">
    <citation type="journal article" date="2013" name="Genome Biol. Evol.">
        <title>Punctuated emergences of genetic and phenotypic innovations in eumetazoan, bilaterian, euteleostome, and hominidae ancestors.</title>
        <authorList>
            <person name="Wenger Y."/>
            <person name="Galliot B."/>
        </authorList>
    </citation>
    <scope>NUCLEOTIDE SEQUENCE</scope>
    <source>
        <tissue evidence="6">Whole animals</tissue>
    </source>
</reference>
<dbReference type="Pfam" id="PF14580">
    <property type="entry name" value="LRR_9"/>
    <property type="match status" value="1"/>
</dbReference>
<evidence type="ECO:0000256" key="4">
    <source>
        <dbReference type="ARBA" id="ARBA00023242"/>
    </source>
</evidence>